<dbReference type="GO" id="GO:0016887">
    <property type="term" value="F:ATP hydrolysis activity"/>
    <property type="evidence" value="ECO:0007669"/>
    <property type="project" value="InterPro"/>
</dbReference>
<keyword evidence="1" id="KW-0175">Coiled coil</keyword>
<gene>
    <name evidence="2" type="ORF">RFI_14862</name>
</gene>
<proteinExistence type="predicted"/>
<dbReference type="GO" id="GO:0004842">
    <property type="term" value="F:ubiquitin-protein transferase activity"/>
    <property type="evidence" value="ECO:0007669"/>
    <property type="project" value="InterPro"/>
</dbReference>
<comment type="caution">
    <text evidence="2">The sequence shown here is derived from an EMBL/GenBank/DDBJ whole genome shotgun (WGS) entry which is preliminary data.</text>
</comment>
<sequence length="689" mass="80781">MTPIDVHGGYRTEQLEKDLRTPRESAESNPNKIHLVFLDEINTSPDIGAFKEVVCDHSFKGKAFPENMVIVAALNPYRKHKKTREEIEAEKEESRNTNRHFLDNLDKEMSELVYRVFPLPRSMKTYVWNFGSLSDLDEMQYISLITEHIWYVTNMDKLHWSEKNKNDPEAKERMLQGLGNIKHKFVECVFNSQSFLRKTLGDRSVCSLRDVQRVNNLFVWFYNSRSVKNIEHMSNVMILALAQCYYYRLNANDRRKYVEMAKKELADDFENVIEREQQEYLYKMEIPHGIACNQIFRENIFIFLWLWQQRHLRLWWVDLKLNEARFGDFFVISFQCSKLTTSEAIRERWENAIRFVGRLRDHITTLEKNVVLVLDEMGLAEQSNNRPLKVLHQLLENENRQIAFIGLSNWRLDAAKMNRVVLHQVLQPTKKELEDTANKILCGNESSIASGKFTVKVPRITAFFEEVMKTQNESAFSFDFFGQRDFYSLLSYLGYCVEIGREATKEVLIEAIMRNFGGMSQKQTESFLFPKIVKNLLESGEELNSADVWKSCSPLKLINDNIKQMRSVDKSPTYDMRNIMLITESPFLWKILFDSGIILMDSAEVIFGSRFVGDVVSTQYLYHVIEKVRNAMNTGKTCVLLKLERLYDSLYDVLNQRYQVVDGQKLRKFLQSILTSIFFDGIFFIVCLT</sequence>
<feature type="coiled-coil region" evidence="1">
    <location>
        <begin position="77"/>
        <end position="104"/>
    </location>
</feature>
<name>X6N8H0_RETFI</name>
<dbReference type="InterPro" id="IPR031248">
    <property type="entry name" value="RNF213"/>
</dbReference>
<dbReference type="Proteomes" id="UP000023152">
    <property type="component" value="Unassembled WGS sequence"/>
</dbReference>
<dbReference type="EMBL" id="ASPP01010825">
    <property type="protein sequence ID" value="ETO22336.1"/>
    <property type="molecule type" value="Genomic_DNA"/>
</dbReference>
<evidence type="ECO:0000256" key="1">
    <source>
        <dbReference type="SAM" id="Coils"/>
    </source>
</evidence>
<dbReference type="OrthoDB" id="2400221at2759"/>
<protein>
    <recommendedName>
        <fullName evidence="4">ATPase AAA-type core domain-containing protein</fullName>
    </recommendedName>
</protein>
<evidence type="ECO:0000313" key="3">
    <source>
        <dbReference type="Proteomes" id="UP000023152"/>
    </source>
</evidence>
<keyword evidence="3" id="KW-1185">Reference proteome</keyword>
<dbReference type="AlphaFoldDB" id="X6N8H0"/>
<dbReference type="PANTHER" id="PTHR22605">
    <property type="entry name" value="RZ-TYPE DOMAIN-CONTAINING PROTEIN"/>
    <property type="match status" value="1"/>
</dbReference>
<accession>X6N8H0</accession>
<reference evidence="2 3" key="1">
    <citation type="journal article" date="2013" name="Curr. Biol.">
        <title>The Genome of the Foraminiferan Reticulomyxa filosa.</title>
        <authorList>
            <person name="Glockner G."/>
            <person name="Hulsmann N."/>
            <person name="Schleicher M."/>
            <person name="Noegel A.A."/>
            <person name="Eichinger L."/>
            <person name="Gallinger C."/>
            <person name="Pawlowski J."/>
            <person name="Sierra R."/>
            <person name="Euteneuer U."/>
            <person name="Pillet L."/>
            <person name="Moustafa A."/>
            <person name="Platzer M."/>
            <person name="Groth M."/>
            <person name="Szafranski K."/>
            <person name="Schliwa M."/>
        </authorList>
    </citation>
    <scope>NUCLEOTIDE SEQUENCE [LARGE SCALE GENOMIC DNA]</scope>
</reference>
<dbReference type="PANTHER" id="PTHR22605:SF1">
    <property type="entry name" value="RZ-TYPE DOMAIN-CONTAINING PROTEIN"/>
    <property type="match status" value="1"/>
</dbReference>
<dbReference type="InterPro" id="IPR027417">
    <property type="entry name" value="P-loop_NTPase"/>
</dbReference>
<dbReference type="SUPFAM" id="SSF52540">
    <property type="entry name" value="P-loop containing nucleoside triphosphate hydrolases"/>
    <property type="match status" value="1"/>
</dbReference>
<organism evidence="2 3">
    <name type="scientific">Reticulomyxa filosa</name>
    <dbReference type="NCBI Taxonomy" id="46433"/>
    <lineage>
        <taxon>Eukaryota</taxon>
        <taxon>Sar</taxon>
        <taxon>Rhizaria</taxon>
        <taxon>Retaria</taxon>
        <taxon>Foraminifera</taxon>
        <taxon>Monothalamids</taxon>
        <taxon>Reticulomyxidae</taxon>
        <taxon>Reticulomyxa</taxon>
    </lineage>
</organism>
<evidence type="ECO:0008006" key="4">
    <source>
        <dbReference type="Google" id="ProtNLM"/>
    </source>
</evidence>
<evidence type="ECO:0000313" key="2">
    <source>
        <dbReference type="EMBL" id="ETO22336.1"/>
    </source>
</evidence>